<dbReference type="Gene3D" id="3.40.50.1980">
    <property type="entry name" value="Nitrogenase molybdenum iron protein domain"/>
    <property type="match status" value="2"/>
</dbReference>
<dbReference type="PRINTS" id="PR00690">
    <property type="entry name" value="ADHESNFAMILY"/>
</dbReference>
<dbReference type="GO" id="GO:0007155">
    <property type="term" value="P:cell adhesion"/>
    <property type="evidence" value="ECO:0007669"/>
    <property type="project" value="InterPro"/>
</dbReference>
<dbReference type="RefSeq" id="WP_276624174.1">
    <property type="nucleotide sequence ID" value="NZ_DUIH01000009.1"/>
</dbReference>
<comment type="similarity">
    <text evidence="1">Belongs to the bacterial solute-binding protein 9 family.</text>
</comment>
<dbReference type="PANTHER" id="PTHR42953:SF3">
    <property type="entry name" value="HIGH-AFFINITY ZINC UPTAKE SYSTEM PROTEIN ZNUA"/>
    <property type="match status" value="1"/>
</dbReference>
<evidence type="ECO:0000256" key="1">
    <source>
        <dbReference type="ARBA" id="ARBA00011028"/>
    </source>
</evidence>
<dbReference type="Proteomes" id="UP000600363">
    <property type="component" value="Unassembled WGS sequence"/>
</dbReference>
<keyword evidence="3" id="KW-0732">Signal</keyword>
<dbReference type="PANTHER" id="PTHR42953">
    <property type="entry name" value="HIGH-AFFINITY ZINC UPTAKE SYSTEM PROTEIN ZNUA-RELATED"/>
    <property type="match status" value="1"/>
</dbReference>
<dbReference type="AlphaFoldDB" id="A0A832RW30"/>
<dbReference type="GO" id="GO:0030001">
    <property type="term" value="P:metal ion transport"/>
    <property type="evidence" value="ECO:0007669"/>
    <property type="project" value="InterPro"/>
</dbReference>
<accession>A0A832RW30</accession>
<dbReference type="InterPro" id="IPR050492">
    <property type="entry name" value="Bact_metal-bind_prot9"/>
</dbReference>
<comment type="caution">
    <text evidence="4">The sequence shown here is derived from an EMBL/GenBank/DDBJ whole genome shotgun (WGS) entry which is preliminary data.</text>
</comment>
<dbReference type="PROSITE" id="PS51257">
    <property type="entry name" value="PROKAR_LIPOPROTEIN"/>
    <property type="match status" value="1"/>
</dbReference>
<evidence type="ECO:0000256" key="2">
    <source>
        <dbReference type="ARBA" id="ARBA00022448"/>
    </source>
</evidence>
<dbReference type="SUPFAM" id="SSF53807">
    <property type="entry name" value="Helical backbone' metal receptor"/>
    <property type="match status" value="1"/>
</dbReference>
<proteinExistence type="inferred from homology"/>
<gene>
    <name evidence="4" type="ORF">HA299_02160</name>
</gene>
<dbReference type="Pfam" id="PF01297">
    <property type="entry name" value="ZnuA"/>
    <property type="match status" value="1"/>
</dbReference>
<dbReference type="InterPro" id="IPR006127">
    <property type="entry name" value="ZnuA-like"/>
</dbReference>
<dbReference type="InterPro" id="IPR006129">
    <property type="entry name" value="AdhesinB"/>
</dbReference>
<dbReference type="PRINTS" id="PR00691">
    <property type="entry name" value="ADHESINB"/>
</dbReference>
<evidence type="ECO:0000313" key="5">
    <source>
        <dbReference type="Proteomes" id="UP000600363"/>
    </source>
</evidence>
<sequence>MSGRVLLGRVLTLLLVLALAAGTLGCTQPQPEDTGRIQVVASIMPLGDFAKQVGQERVEVHVLLPSGASPHSWEPTPRDLQWFSRADLFIENGGGLEFWAEKVVLSAAPEGLRVINASEGIHMVASEHEEDAHHVNDVHHVNPHVWLDPLLAKRQVENIRDALIAIDPENATYYTQNAREYLDELDALHYAYVEETSKFKTRTFITFHPAWTYMCMRYNLTQIPIEESPGKEPSPAYIASIIKMAEEHNAGAVFAEPQFNPQSAHIIAEETGLKVLYLDPLGDVSNPERNTYIKLMRYNLAQLSEGLK</sequence>
<evidence type="ECO:0000313" key="4">
    <source>
        <dbReference type="EMBL" id="HIH69416.1"/>
    </source>
</evidence>
<dbReference type="EMBL" id="DUIH01000009">
    <property type="protein sequence ID" value="HIH69416.1"/>
    <property type="molecule type" value="Genomic_DNA"/>
</dbReference>
<keyword evidence="2" id="KW-0813">Transport</keyword>
<reference evidence="4" key="1">
    <citation type="journal article" date="2020" name="bioRxiv">
        <title>A rank-normalized archaeal taxonomy based on genome phylogeny resolves widespread incomplete and uneven classifications.</title>
        <authorList>
            <person name="Rinke C."/>
            <person name="Chuvochina M."/>
            <person name="Mussig A.J."/>
            <person name="Chaumeil P.-A."/>
            <person name="Waite D.W."/>
            <person name="Whitman W.B."/>
            <person name="Parks D.H."/>
            <person name="Hugenholtz P."/>
        </authorList>
    </citation>
    <scope>NUCLEOTIDE SEQUENCE</scope>
    <source>
        <strain evidence="4">UBA12518</strain>
    </source>
</reference>
<organism evidence="4 5">
    <name type="scientific">Methermicoccus shengliensis</name>
    <dbReference type="NCBI Taxonomy" id="660064"/>
    <lineage>
        <taxon>Archaea</taxon>
        <taxon>Methanobacteriati</taxon>
        <taxon>Methanobacteriota</taxon>
        <taxon>Stenosarchaea group</taxon>
        <taxon>Methanomicrobia</taxon>
        <taxon>Methanosarcinales</taxon>
        <taxon>Methermicoccaceae</taxon>
        <taxon>Methermicoccus</taxon>
    </lineage>
</organism>
<protein>
    <submittedName>
        <fullName evidence="4">Zinc ABC transporter substrate-binding protein</fullName>
    </submittedName>
</protein>
<dbReference type="InterPro" id="IPR006128">
    <property type="entry name" value="Lipoprotein_PsaA-like"/>
</dbReference>
<evidence type="ECO:0000256" key="3">
    <source>
        <dbReference type="ARBA" id="ARBA00022729"/>
    </source>
</evidence>
<name>A0A832RW30_9EURY</name>
<dbReference type="GO" id="GO:0046872">
    <property type="term" value="F:metal ion binding"/>
    <property type="evidence" value="ECO:0007669"/>
    <property type="project" value="InterPro"/>
</dbReference>